<evidence type="ECO:0000313" key="2">
    <source>
        <dbReference type="Proteomes" id="UP000466307"/>
    </source>
</evidence>
<accession>A0A7K3LVC1</accession>
<evidence type="ECO:0008006" key="3">
    <source>
        <dbReference type="Google" id="ProtNLM"/>
    </source>
</evidence>
<reference evidence="1 2" key="1">
    <citation type="submission" date="2020-01" db="EMBL/GenBank/DDBJ databases">
        <title>Investigation of new actinobacteria for the biodesulphurisation of diesel fuel.</title>
        <authorList>
            <person name="Athi Narayanan S.M."/>
        </authorList>
    </citation>
    <scope>NUCLEOTIDE SEQUENCE [LARGE SCALE GENOMIC DNA]</scope>
    <source>
        <strain evidence="1 2">213E</strain>
    </source>
</reference>
<dbReference type="EMBL" id="JAADZU010000071">
    <property type="protein sequence ID" value="NDK91507.1"/>
    <property type="molecule type" value="Genomic_DNA"/>
</dbReference>
<comment type="caution">
    <text evidence="1">The sequence shown here is derived from an EMBL/GenBank/DDBJ whole genome shotgun (WGS) entry which is preliminary data.</text>
</comment>
<gene>
    <name evidence="1" type="ORF">GYA93_18265</name>
</gene>
<sequence>MEHATVHDPGGIERLLVHLGLSSAVTGTPLQVDMMQVPLRSHEPLLVQFVIGDRARGSMLWHTDGQAFSAVEVGCGFSAAFLGFFSLVGGDAVEPEQARLRPETLRRLVVEMVRTGVRPSCVEWHEAPMD</sequence>
<evidence type="ECO:0000313" key="1">
    <source>
        <dbReference type="EMBL" id="NDK91507.1"/>
    </source>
</evidence>
<dbReference type="AlphaFoldDB" id="A0A7K3LVC1"/>
<protein>
    <recommendedName>
        <fullName evidence="3">Immunity protein Imm1</fullName>
    </recommendedName>
</protein>
<keyword evidence="2" id="KW-1185">Reference proteome</keyword>
<dbReference type="Proteomes" id="UP000466307">
    <property type="component" value="Unassembled WGS sequence"/>
</dbReference>
<dbReference type="InterPro" id="IPR025680">
    <property type="entry name" value="DddI"/>
</dbReference>
<name>A0A7K3LVC1_9ACTN</name>
<dbReference type="RefSeq" id="WP_059039087.1">
    <property type="nucleotide sequence ID" value="NZ_JAADZU010000071.1"/>
</dbReference>
<organism evidence="1 2">
    <name type="scientific">Gordonia desulfuricans</name>
    <dbReference type="NCBI Taxonomy" id="89051"/>
    <lineage>
        <taxon>Bacteria</taxon>
        <taxon>Bacillati</taxon>
        <taxon>Actinomycetota</taxon>
        <taxon>Actinomycetes</taxon>
        <taxon>Mycobacteriales</taxon>
        <taxon>Gordoniaceae</taxon>
        <taxon>Gordonia</taxon>
    </lineage>
</organism>
<proteinExistence type="predicted"/>
<dbReference type="Pfam" id="PF14430">
    <property type="entry name" value="Imm1"/>
    <property type="match status" value="1"/>
</dbReference>